<protein>
    <recommendedName>
        <fullName evidence="3">Nif11 domain-containing protein</fullName>
    </recommendedName>
</protein>
<evidence type="ECO:0008006" key="3">
    <source>
        <dbReference type="Google" id="ProtNLM"/>
    </source>
</evidence>
<organism evidence="1 2">
    <name type="scientific">Candidatus Wallbacteria bacterium HGW-Wallbacteria-1</name>
    <dbReference type="NCBI Taxonomy" id="2013854"/>
    <lineage>
        <taxon>Bacteria</taxon>
        <taxon>Candidatus Walliibacteriota</taxon>
    </lineage>
</organism>
<evidence type="ECO:0000313" key="1">
    <source>
        <dbReference type="EMBL" id="PKK91608.1"/>
    </source>
</evidence>
<evidence type="ECO:0000313" key="2">
    <source>
        <dbReference type="Proteomes" id="UP000233256"/>
    </source>
</evidence>
<name>A0A2N1PTE4_9BACT</name>
<dbReference type="Proteomes" id="UP000233256">
    <property type="component" value="Unassembled WGS sequence"/>
</dbReference>
<accession>A0A2N1PTE4</accession>
<comment type="caution">
    <text evidence="1">The sequence shown here is derived from an EMBL/GenBank/DDBJ whole genome shotgun (WGS) entry which is preliminary data.</text>
</comment>
<reference evidence="1 2" key="1">
    <citation type="journal article" date="2017" name="ISME J.">
        <title>Potential for microbial H2 and metal transformations associated with novel bacteria and archaea in deep terrestrial subsurface sediments.</title>
        <authorList>
            <person name="Hernsdorf A.W."/>
            <person name="Amano Y."/>
            <person name="Miyakawa K."/>
            <person name="Ise K."/>
            <person name="Suzuki Y."/>
            <person name="Anantharaman K."/>
            <person name="Probst A."/>
            <person name="Burstein D."/>
            <person name="Thomas B.C."/>
            <person name="Banfield J.F."/>
        </authorList>
    </citation>
    <scope>NUCLEOTIDE SEQUENCE [LARGE SCALE GENOMIC DNA]</scope>
    <source>
        <strain evidence="1">HGW-Wallbacteria-1</strain>
    </source>
</reference>
<dbReference type="AlphaFoldDB" id="A0A2N1PTE4"/>
<proteinExistence type="predicted"/>
<dbReference type="EMBL" id="PGXC01000002">
    <property type="protein sequence ID" value="PKK91608.1"/>
    <property type="molecule type" value="Genomic_DNA"/>
</dbReference>
<sequence length="111" mass="12291">MNSMQNFLEKAKNDKSIRDEINKIGKTGDENKFKAFLLEMGVTTEDIEWGINYNKSFHTKEGGELNDNDLEMVAGGKACGTDLDPSASTLCVVHSMGEKNYDCCILYGKNA</sequence>
<gene>
    <name evidence="1" type="ORF">CVV64_02755</name>
</gene>